<keyword evidence="3 8" id="KW-0540">Nuclease</keyword>
<evidence type="ECO:0000256" key="1">
    <source>
        <dbReference type="ARBA" id="ARBA00000983"/>
    </source>
</evidence>
<dbReference type="GO" id="GO:0016818">
    <property type="term" value="F:hydrolase activity, acting on acid anhydrides, in phosphorus-containing anhydrides"/>
    <property type="evidence" value="ECO:0007669"/>
    <property type="project" value="InterPro"/>
</dbReference>
<dbReference type="GO" id="GO:0005634">
    <property type="term" value="C:nucleus"/>
    <property type="evidence" value="ECO:0007669"/>
    <property type="project" value="UniProtKB-SubCell"/>
</dbReference>
<dbReference type="Pfam" id="PF21170">
    <property type="entry name" value="FAN1_TPR"/>
    <property type="match status" value="1"/>
</dbReference>
<dbReference type="InterPro" id="IPR011856">
    <property type="entry name" value="tRNA_endonuc-like_dom_sf"/>
</dbReference>
<keyword evidence="8" id="KW-0539">Nucleus</keyword>
<dbReference type="OrthoDB" id="76364at2759"/>
<feature type="region of interest" description="Disordered" evidence="9">
    <location>
        <begin position="119"/>
        <end position="157"/>
    </location>
</feature>
<evidence type="ECO:0000256" key="7">
    <source>
        <dbReference type="ARBA" id="ARBA00023211"/>
    </source>
</evidence>
<dbReference type="GO" id="GO:0008409">
    <property type="term" value="F:5'-3' exonuclease activity"/>
    <property type="evidence" value="ECO:0007669"/>
    <property type="project" value="TreeGrafter"/>
</dbReference>
<evidence type="ECO:0000256" key="2">
    <source>
        <dbReference type="ARBA" id="ARBA00005533"/>
    </source>
</evidence>
<keyword evidence="4 8" id="KW-0479">Metal-binding</keyword>
<dbReference type="GO" id="GO:0070336">
    <property type="term" value="F:flap-structured DNA binding"/>
    <property type="evidence" value="ECO:0007669"/>
    <property type="project" value="TreeGrafter"/>
</dbReference>
<dbReference type="SMART" id="SM00910">
    <property type="entry name" value="HIRAN"/>
    <property type="match status" value="1"/>
</dbReference>
<feature type="compositionally biased region" description="Low complexity" evidence="9">
    <location>
        <begin position="247"/>
        <end position="264"/>
    </location>
</feature>
<dbReference type="EC" id="3.1.4.1" evidence="8"/>
<comment type="catalytic activity">
    <reaction evidence="1 8">
        <text>Hydrolytically removes 5'-nucleotides successively from the 3'-hydroxy termini of 3'-hydroxy-terminated oligonucleotides.</text>
        <dbReference type="EC" id="3.1.4.1"/>
    </reaction>
</comment>
<dbReference type="InterPro" id="IPR033315">
    <property type="entry name" value="Fan1-like"/>
</dbReference>
<evidence type="ECO:0000256" key="6">
    <source>
        <dbReference type="ARBA" id="ARBA00022842"/>
    </source>
</evidence>
<dbReference type="Gene3D" id="3.40.1350.10">
    <property type="match status" value="1"/>
</dbReference>
<dbReference type="InterPro" id="IPR049126">
    <property type="entry name" value="FAN1-like_TPR"/>
</dbReference>
<feature type="compositionally biased region" description="Low complexity" evidence="9">
    <location>
        <begin position="122"/>
        <end position="152"/>
    </location>
</feature>
<comment type="similarity">
    <text evidence="2 8">Belongs to the FAN1 family.</text>
</comment>
<feature type="domain" description="VRR-NUC" evidence="11">
    <location>
        <begin position="984"/>
        <end position="1097"/>
    </location>
</feature>
<feature type="region of interest" description="Disordered" evidence="9">
    <location>
        <begin position="1"/>
        <end position="66"/>
    </location>
</feature>
<dbReference type="SMART" id="SM00990">
    <property type="entry name" value="VRR_NUC"/>
    <property type="match status" value="1"/>
</dbReference>
<evidence type="ECO:0000256" key="3">
    <source>
        <dbReference type="ARBA" id="ARBA00022722"/>
    </source>
</evidence>
<dbReference type="PANTHER" id="PTHR15749">
    <property type="entry name" value="FANCONI-ASSOCIATED NUCLEASE 1"/>
    <property type="match status" value="1"/>
</dbReference>
<keyword evidence="13" id="KW-1185">Reference proteome</keyword>
<reference evidence="12" key="1">
    <citation type="journal article" date="2019" name="Plant J.">
        <title>Chlorella vulgaris genome assembly and annotation reveals the molecular basis for metabolic acclimation to high light conditions.</title>
        <authorList>
            <person name="Cecchin M."/>
            <person name="Marcolungo L."/>
            <person name="Rossato M."/>
            <person name="Girolomoni L."/>
            <person name="Cosentino E."/>
            <person name="Cuine S."/>
            <person name="Li-Beisson Y."/>
            <person name="Delledonne M."/>
            <person name="Ballottari M."/>
        </authorList>
    </citation>
    <scope>NUCLEOTIDE SEQUENCE</scope>
    <source>
        <strain evidence="12">211/11P</strain>
    </source>
</reference>
<evidence type="ECO:0000256" key="5">
    <source>
        <dbReference type="ARBA" id="ARBA00022801"/>
    </source>
</evidence>
<evidence type="ECO:0000256" key="8">
    <source>
        <dbReference type="RuleBase" id="RU365033"/>
    </source>
</evidence>
<keyword evidence="7 8" id="KW-0464">Manganese</keyword>
<dbReference type="InterPro" id="IPR049125">
    <property type="entry name" value="FAN1-like_WH"/>
</dbReference>
<keyword evidence="8" id="KW-0227">DNA damage</keyword>
<feature type="domain" description="HIRAN" evidence="10">
    <location>
        <begin position="330"/>
        <end position="426"/>
    </location>
</feature>
<keyword evidence="6 8" id="KW-0460">Magnesium</keyword>
<dbReference type="GO" id="GO:0004528">
    <property type="term" value="F:phosphodiesterase I activity"/>
    <property type="evidence" value="ECO:0007669"/>
    <property type="project" value="UniProtKB-EC"/>
</dbReference>
<dbReference type="GO" id="GO:0036297">
    <property type="term" value="P:interstrand cross-link repair"/>
    <property type="evidence" value="ECO:0007669"/>
    <property type="project" value="InterPro"/>
</dbReference>
<dbReference type="Gene3D" id="3.30.70.2330">
    <property type="match status" value="1"/>
</dbReference>
<feature type="compositionally biased region" description="Low complexity" evidence="9">
    <location>
        <begin position="1"/>
        <end position="12"/>
    </location>
</feature>
<dbReference type="InterPro" id="IPR049132">
    <property type="entry name" value="FAN1-like_euk"/>
</dbReference>
<comment type="caution">
    <text evidence="12">The sequence shown here is derived from an EMBL/GenBank/DDBJ whole genome shotgun (WGS) entry which is preliminary data.</text>
</comment>
<keyword evidence="8" id="KW-0234">DNA repair</keyword>
<dbReference type="PANTHER" id="PTHR15749:SF4">
    <property type="entry name" value="FANCONI-ASSOCIATED NUCLEASE 1"/>
    <property type="match status" value="1"/>
</dbReference>
<reference evidence="12" key="2">
    <citation type="submission" date="2020-11" db="EMBL/GenBank/DDBJ databases">
        <authorList>
            <person name="Cecchin M."/>
            <person name="Marcolungo L."/>
            <person name="Rossato M."/>
            <person name="Girolomoni L."/>
            <person name="Cosentino E."/>
            <person name="Cuine S."/>
            <person name="Li-Beisson Y."/>
            <person name="Delledonne M."/>
            <person name="Ballottari M."/>
        </authorList>
    </citation>
    <scope>NUCLEOTIDE SEQUENCE</scope>
    <source>
        <strain evidence="12">211/11P</strain>
        <tissue evidence="12">Whole cell</tissue>
    </source>
</reference>
<dbReference type="AlphaFoldDB" id="A0A9D4U0F7"/>
<evidence type="ECO:0000259" key="11">
    <source>
        <dbReference type="SMART" id="SM00990"/>
    </source>
</evidence>
<gene>
    <name evidence="12" type="ORF">D9Q98_001457</name>
</gene>
<evidence type="ECO:0000256" key="4">
    <source>
        <dbReference type="ARBA" id="ARBA00022723"/>
    </source>
</evidence>
<sequence>MRGEGSLLSLLGRDVTRRTKRKPAPDVQQDDSIPAAKSRSFSPAASSDPGLGADKDSRRNVAGGGSATAAGLQCCPICGCQLPADNDNLNWHIDRCLSKGAVQSRSQQASLLPFTARLSAPQQQQREQQQQLKQQKQQQQQEQQQKQQQQQQHRSDAPLAVAPPAVTRPHSRAAAASLAAGAAAAAAHILRASSVQEVDLTVDSDCEAPLLQGGWRKVQGSPQQRRSMATAAAGSPPVELRPAQQDTRTQQPSQEPEQQRQSPSVSWPPSQATPSSQEQPPVQSARRELLPAVSIQSPASGSAATPGRARQQQQLSWRAIGGVAARPGSSRSFNCSVVGRKFQKHEVVCRSGQRLVVEWEEGNPRDAHALLAIDADSRLAVGHLPHAVARQLAPLVRSQQIVLEALIIEEPLGEKEPLLVQVQVAMQPALPSASPGGAGRAAAALSRAEAAAKSHLQQAPQATGERLRTNFLTVMDTVQQHDGHLLAQLETDFISAYKSLPLPASCLFLRLFQRKGPLFAVASLSYKEVPVAAEAARQLAEAGLAVTVAAAGARNSSEGDGSDGGAGGHALAEAFGSASWSELAELLTVPELAALLAAHKIRATSTSAAAPGAAAGGGPKNRQQLLAALAAHATHSAAVEAQLAAWLLAATGPVVQLAGGACQAVARLLRLFFLNEGQSLSQFLATDLGIVRYPQYQQQRSGAAFASRQELLNYEAALDHAAQLAEAHESGDWASFEDVLQHAWRALDAGLHKQRREGVHSFLQRFCSGWVYCTMATMGVDFLEKQKRYKEAVQRLDMLLDGCCCPGRRGEWWERLSINLKHIGRHEQALKQAEAALADEWLSCGSRLAMQRRVLSLGKPPWRWKLPRWRTAAQREPPEVRMVGRPLNRVIGTKSRFYGLDDEQCGVEELALQYYATDEAGGWQGVHSEGGIWATLFGLLLWDVLFMPVPDVFRTPFQTAPLDLNTVSFYPSRKEAVEACLGRVAAGEAPRMLQAAWERHEGTLCRGVSWDRHSLADLQLVAECVGGPGLAAVCRLLASQDHTSGGMPDLLLWRPASRDAKLSEVKGPRDRLSHTQTAWMHALNDAGLRAEVLKVVEPSSKASGKRRR</sequence>
<comment type="function">
    <text evidence="8">Nuclease required for the repair of DNA interstrand cross-links (ICL). Acts as a 5'-3' exonuclease that anchors at a cut end of DNA and cleaves DNA successively at every third nucleotide, allowing to excise an ICL from one strand through flanking incisions.</text>
</comment>
<accession>A0A9D4U0F7</accession>
<dbReference type="Pfam" id="PF08774">
    <property type="entry name" value="VRR_NUC"/>
    <property type="match status" value="1"/>
</dbReference>
<name>A0A9D4U0F7_CHLVU</name>
<evidence type="ECO:0000259" key="10">
    <source>
        <dbReference type="SMART" id="SM00910"/>
    </source>
</evidence>
<feature type="compositionally biased region" description="Polar residues" evidence="9">
    <location>
        <begin position="265"/>
        <end position="282"/>
    </location>
</feature>
<dbReference type="GO" id="GO:0008270">
    <property type="term" value="F:zinc ion binding"/>
    <property type="evidence" value="ECO:0007669"/>
    <property type="project" value="InterPro"/>
</dbReference>
<keyword evidence="5 8" id="KW-0378">Hydrolase</keyword>
<evidence type="ECO:0000256" key="9">
    <source>
        <dbReference type="SAM" id="MobiDB-lite"/>
    </source>
</evidence>
<protein>
    <recommendedName>
        <fullName evidence="8">Fanconi-associated nuclease</fullName>
        <ecNumber evidence="8">3.1.4.1</ecNumber>
    </recommendedName>
</protein>
<dbReference type="Pfam" id="PF21315">
    <property type="entry name" value="FAN1_HTH"/>
    <property type="match status" value="1"/>
</dbReference>
<organism evidence="12 13">
    <name type="scientific">Chlorella vulgaris</name>
    <name type="common">Green alga</name>
    <dbReference type="NCBI Taxonomy" id="3077"/>
    <lineage>
        <taxon>Eukaryota</taxon>
        <taxon>Viridiplantae</taxon>
        <taxon>Chlorophyta</taxon>
        <taxon>core chlorophytes</taxon>
        <taxon>Trebouxiophyceae</taxon>
        <taxon>Chlorellales</taxon>
        <taxon>Chlorellaceae</taxon>
        <taxon>Chlorella clade</taxon>
        <taxon>Chlorella</taxon>
    </lineage>
</organism>
<dbReference type="InterPro" id="IPR014905">
    <property type="entry name" value="HIRAN"/>
</dbReference>
<comment type="subcellular location">
    <subcellularLocation>
        <location evidence="8">Nucleus</location>
    </subcellularLocation>
</comment>
<dbReference type="Pfam" id="PF08797">
    <property type="entry name" value="HIRAN"/>
    <property type="match status" value="1"/>
</dbReference>
<dbReference type="GO" id="GO:0017108">
    <property type="term" value="F:5'-flap endonuclease activity"/>
    <property type="evidence" value="ECO:0007669"/>
    <property type="project" value="TreeGrafter"/>
</dbReference>
<dbReference type="Proteomes" id="UP001055712">
    <property type="component" value="Unassembled WGS sequence"/>
</dbReference>
<dbReference type="EMBL" id="SIDB01000001">
    <property type="protein sequence ID" value="KAI3439047.1"/>
    <property type="molecule type" value="Genomic_DNA"/>
</dbReference>
<proteinExistence type="inferred from homology"/>
<evidence type="ECO:0000313" key="12">
    <source>
        <dbReference type="EMBL" id="KAI3439047.1"/>
    </source>
</evidence>
<dbReference type="InterPro" id="IPR014883">
    <property type="entry name" value="VRR_NUC"/>
</dbReference>
<dbReference type="CDD" id="cd22326">
    <property type="entry name" value="FAN1-like"/>
    <property type="match status" value="1"/>
</dbReference>
<evidence type="ECO:0000313" key="13">
    <source>
        <dbReference type="Proteomes" id="UP001055712"/>
    </source>
</evidence>
<comment type="cofactor">
    <cofactor evidence="8">
        <name>Mg(2+)</name>
        <dbReference type="ChEBI" id="CHEBI:18420"/>
    </cofactor>
    <cofactor evidence="8">
        <name>Mn(2+)</name>
        <dbReference type="ChEBI" id="CHEBI:29035"/>
    </cofactor>
</comment>
<feature type="region of interest" description="Disordered" evidence="9">
    <location>
        <begin position="213"/>
        <end position="286"/>
    </location>
</feature>